<evidence type="ECO:0000313" key="3">
    <source>
        <dbReference type="Proteomes" id="UP000398217"/>
    </source>
</evidence>
<evidence type="ECO:0000313" key="2">
    <source>
        <dbReference type="EMBL" id="GET45964.1"/>
    </source>
</evidence>
<proteinExistence type="predicted"/>
<dbReference type="Pfam" id="PF13175">
    <property type="entry name" value="AAA_15"/>
    <property type="match status" value="1"/>
</dbReference>
<accession>A0A5M4B8N1</accession>
<dbReference type="InterPro" id="IPR027417">
    <property type="entry name" value="P-loop_NTPase"/>
</dbReference>
<dbReference type="PANTHER" id="PTHR43581:SF4">
    <property type="entry name" value="ATP_GTP PHOSPHATASE"/>
    <property type="match status" value="1"/>
</dbReference>
<feature type="domain" description="Endonuclease GajA/Old nuclease/RecF-like AAA" evidence="1">
    <location>
        <begin position="3"/>
        <end position="336"/>
    </location>
</feature>
<keyword evidence="3" id="KW-1185">Reference proteome</keyword>
<dbReference type="RefSeq" id="WP_155284602.1">
    <property type="nucleotide sequence ID" value="NZ_BLBC01000007.1"/>
</dbReference>
<sequence>MLYISKIRIKNFKCFGELEVEFDPNFNLIIGGNNSGKSTIFDALRLWQLAFQKFLKDRTNNQQSSFYAHQYSSFTIDDISFLRIQDFKNLYKNSRIRDFEISLTISNGDNEVTLPIIFTRTTKDQVINFQLLKSPSLRKGISKKLSEILNLPFGSDFKETFLFTYINPIFLLPNNEPLFAKGYILNKLRESKANEIIRNLLFAISPEQKKLKKENKNDKLIHIEEDIKKILNIDDISFSKRLEDEESYIKIFSKNENLNTLVEINQLGSGTINVLNILSVLAYGDYERFKLNALLLDEPDSHLHFNHQSRLYHHLKKVSEDTNKQIFIITHNSTLISQFDKVLFLENNKKKINTILLGEYLENHLKKIDESHYNVMKDLSETKKEKEKLENLLRDSNKPVIFCEGTSDVSILQKAFKKLYNTELFNNEIKIEGGGGEGEVGNKVKSNKTENIIIGILDNDFAGQKQRDKIIKDHNFNKIDDTYCVNSKNHLVILPIPDFRKSAAVYFEKKTFIEYLFSDATLEEKLEVALTQHRGETFKRFDDTKIDSIKSQVIKNIDKLDKCDFIHFKPLFEKIAEIIGYKLPNA</sequence>
<dbReference type="Gene3D" id="3.40.50.300">
    <property type="entry name" value="P-loop containing nucleotide triphosphate hydrolases"/>
    <property type="match status" value="1"/>
</dbReference>
<dbReference type="EMBL" id="BLBC01000007">
    <property type="protein sequence ID" value="GET45964.1"/>
    <property type="molecule type" value="Genomic_DNA"/>
</dbReference>
<comment type="caution">
    <text evidence="2">The sequence shown here is derived from an EMBL/GenBank/DDBJ whole genome shotgun (WGS) entry which is preliminary data.</text>
</comment>
<dbReference type="Proteomes" id="UP000398217">
    <property type="component" value="Unassembled WGS sequence"/>
</dbReference>
<gene>
    <name evidence="2" type="ORF">RCZ01_12660</name>
</gene>
<evidence type="ECO:0000259" key="1">
    <source>
        <dbReference type="Pfam" id="PF13175"/>
    </source>
</evidence>
<dbReference type="PANTHER" id="PTHR43581">
    <property type="entry name" value="ATP/GTP PHOSPHATASE"/>
    <property type="match status" value="1"/>
</dbReference>
<dbReference type="InterPro" id="IPR041685">
    <property type="entry name" value="AAA_GajA/Old/RecF-like"/>
</dbReference>
<dbReference type="SUPFAM" id="SSF52540">
    <property type="entry name" value="P-loop containing nucleoside triphosphate hydrolases"/>
    <property type="match status" value="1"/>
</dbReference>
<dbReference type="InterPro" id="IPR051396">
    <property type="entry name" value="Bact_Antivir_Def_Nuclease"/>
</dbReference>
<organism evidence="2 3">
    <name type="scientific">Capnocytophaga felis</name>
    <dbReference type="NCBI Taxonomy" id="2267611"/>
    <lineage>
        <taxon>Bacteria</taxon>
        <taxon>Pseudomonadati</taxon>
        <taxon>Bacteroidota</taxon>
        <taxon>Flavobacteriia</taxon>
        <taxon>Flavobacteriales</taxon>
        <taxon>Flavobacteriaceae</taxon>
        <taxon>Capnocytophaga</taxon>
    </lineage>
</organism>
<dbReference type="OrthoDB" id="9792800at2"/>
<reference evidence="3" key="1">
    <citation type="journal article" date="2020" name="Int. J. Syst. Evol. Microbiol.">
        <title>Capnocytophaga felis sp. nov. isolated from the feline oral cavity.</title>
        <authorList>
            <person name="Suzuki M."/>
            <person name="Umeda K."/>
            <person name="Kimura M."/>
            <person name="Imaoka K."/>
            <person name="Morikawa S."/>
            <person name="Maeda K."/>
        </authorList>
    </citation>
    <scope>NUCLEOTIDE SEQUENCE [LARGE SCALE GENOMIC DNA]</scope>
    <source>
        <strain evidence="3">KC07070</strain>
    </source>
</reference>
<name>A0A5M4B8N1_9FLAO</name>
<protein>
    <recommendedName>
        <fullName evidence="1">Endonuclease GajA/Old nuclease/RecF-like AAA domain-containing protein</fullName>
    </recommendedName>
</protein>
<dbReference type="AlphaFoldDB" id="A0A5M4B8N1"/>